<dbReference type="EMBL" id="JALQCY010000002">
    <property type="protein sequence ID" value="MCK9793777.1"/>
    <property type="molecule type" value="Genomic_DNA"/>
</dbReference>
<dbReference type="InterPro" id="IPR050356">
    <property type="entry name" value="SulA_CellDiv_inhibitor"/>
</dbReference>
<organism evidence="4 5">
    <name type="scientific">Isoptericola peretonis</name>
    <dbReference type="NCBI Taxonomy" id="2918523"/>
    <lineage>
        <taxon>Bacteria</taxon>
        <taxon>Bacillati</taxon>
        <taxon>Actinomycetota</taxon>
        <taxon>Actinomycetes</taxon>
        <taxon>Micrococcales</taxon>
        <taxon>Promicromonosporaceae</taxon>
        <taxon>Isoptericola</taxon>
    </lineage>
</organism>
<dbReference type="InterPro" id="IPR001126">
    <property type="entry name" value="UmuC"/>
</dbReference>
<evidence type="ECO:0000259" key="3">
    <source>
        <dbReference type="PROSITE" id="PS50173"/>
    </source>
</evidence>
<feature type="region of interest" description="Disordered" evidence="2">
    <location>
        <begin position="468"/>
        <end position="490"/>
    </location>
</feature>
<protein>
    <submittedName>
        <fullName evidence="4">DNA polymerase Y family protein</fullName>
    </submittedName>
</protein>
<dbReference type="PANTHER" id="PTHR35369:SF2">
    <property type="entry name" value="BLR3025 PROTEIN"/>
    <property type="match status" value="1"/>
</dbReference>
<dbReference type="Pfam" id="PF00817">
    <property type="entry name" value="IMS"/>
    <property type="match status" value="1"/>
</dbReference>
<feature type="domain" description="UmuC" evidence="3">
    <location>
        <begin position="50"/>
        <end position="183"/>
    </location>
</feature>
<keyword evidence="1" id="KW-0227">DNA damage</keyword>
<keyword evidence="5" id="KW-1185">Reference proteome</keyword>
<feature type="region of interest" description="Disordered" evidence="2">
    <location>
        <begin position="1"/>
        <end position="23"/>
    </location>
</feature>
<dbReference type="CDD" id="cd03468">
    <property type="entry name" value="PolY_like"/>
    <property type="match status" value="1"/>
</dbReference>
<dbReference type="InterPro" id="IPR043502">
    <property type="entry name" value="DNA/RNA_pol_sf"/>
</dbReference>
<evidence type="ECO:0000313" key="4">
    <source>
        <dbReference type="EMBL" id="MCK9793777.1"/>
    </source>
</evidence>
<reference evidence="4 5" key="1">
    <citation type="submission" date="2022-02" db="EMBL/GenBank/DDBJ databases">
        <title>The car tank lid bacteriome: a reservoir of bacteria with potential in bioremediation of fuel.</title>
        <authorList>
            <person name="Vidal-Verdu A."/>
            <person name="Gomez-Martinez D."/>
            <person name="Latorre-Perez A."/>
            <person name="Pereto J."/>
            <person name="Porcar M."/>
        </authorList>
    </citation>
    <scope>NUCLEOTIDE SEQUENCE [LARGE SCALE GENOMIC DNA]</scope>
    <source>
        <strain evidence="4 5">4D.3</strain>
    </source>
</reference>
<dbReference type="RefSeq" id="WP_416343609.1">
    <property type="nucleotide sequence ID" value="NZ_JALQCY010000002.1"/>
</dbReference>
<evidence type="ECO:0000256" key="1">
    <source>
        <dbReference type="ARBA" id="ARBA00022763"/>
    </source>
</evidence>
<sequence>MTEVVMPGETAAGGTARGGTTQDGGARTAVLWVPDWPVVAALTDAGLDAHVPAAVLGARSGGGSGAGHSVVAVSAVARGQGVRRGMRRRQAQERCPEAVLLPADDARDAREFEPVALAAETVVAGLEVARPGLLLLPAGGAARYHGSELALAQALVGAVAARTGHESQVGVADGLLAAVLAAREDAVVPPGGSAAFLADRPVGELVHAVCDPTGVAAVREAAGLWWRLGLRTLGDLAALPAASVQARFGDLGTWAQRLARGEDLRPPARRRIEEDLAVAEELDPPALRVDVATFAARRLATALHDLLASRGLACGRLRITARTTAGADLGGDDVGGDGGDPEGAVLERVWRTDDAAAGGMSAARITDRVRWQLEGWLTAASARRGVRSEGMGDPVVAPIAHLALAAEDVVPATTHQPGLWGADAGEGERARRALGRVQGLLGGHAVLTVELQGGRGPRDRVRLVPFGTEGGAGRDPGLPWPGALPSPAPAGLPDEPVPARVLDAAGRDVVVDARLAMSGEPAAVACGGGRDGAGPRGGDGGVRDVATVTGWAGPWPLAERWWSAGGGARRVYLQAVLDDGRALLLAQSGGTWQVEAFYD</sequence>
<gene>
    <name evidence="4" type="ORF">M1843_08480</name>
</gene>
<evidence type="ECO:0000256" key="2">
    <source>
        <dbReference type="SAM" id="MobiDB-lite"/>
    </source>
</evidence>
<feature type="compositionally biased region" description="Pro residues" evidence="2">
    <location>
        <begin position="478"/>
        <end position="490"/>
    </location>
</feature>
<dbReference type="SUPFAM" id="SSF56672">
    <property type="entry name" value="DNA/RNA polymerases"/>
    <property type="match status" value="1"/>
</dbReference>
<dbReference type="PROSITE" id="PS50096">
    <property type="entry name" value="IQ"/>
    <property type="match status" value="1"/>
</dbReference>
<accession>A0ABT0J2P6</accession>
<proteinExistence type="predicted"/>
<dbReference type="Proteomes" id="UP001651050">
    <property type="component" value="Unassembled WGS sequence"/>
</dbReference>
<comment type="caution">
    <text evidence="4">The sequence shown here is derived from an EMBL/GenBank/DDBJ whole genome shotgun (WGS) entry which is preliminary data.</text>
</comment>
<evidence type="ECO:0000313" key="5">
    <source>
        <dbReference type="Proteomes" id="UP001651050"/>
    </source>
</evidence>
<dbReference type="PROSITE" id="PS50173">
    <property type="entry name" value="UMUC"/>
    <property type="match status" value="1"/>
</dbReference>
<dbReference type="PANTHER" id="PTHR35369">
    <property type="entry name" value="BLR3025 PROTEIN-RELATED"/>
    <property type="match status" value="1"/>
</dbReference>
<feature type="compositionally biased region" description="Low complexity" evidence="2">
    <location>
        <begin position="8"/>
        <end position="23"/>
    </location>
</feature>
<name>A0ABT0J2P6_9MICO</name>
<dbReference type="Gene3D" id="3.40.1170.60">
    <property type="match status" value="1"/>
</dbReference>